<evidence type="ECO:0000313" key="4">
    <source>
        <dbReference type="EMBL" id="GHA05363.1"/>
    </source>
</evidence>
<reference evidence="4" key="2">
    <citation type="submission" date="2020-09" db="EMBL/GenBank/DDBJ databases">
        <authorList>
            <person name="Sun Q."/>
            <person name="Kim S."/>
        </authorList>
    </citation>
    <scope>NUCLEOTIDE SEQUENCE</scope>
    <source>
        <strain evidence="4">KCTC 12711</strain>
    </source>
</reference>
<name>A0A918VIY9_9GAMM</name>
<sequence>MQAFAQQVQEQPDQIFLRQPKGGVYTEYTWQQAYDMTLRLANALLAMGLKPGDRVALLSGNCAEWFIADFAIVAAGMIPTPIYATAGDDVIRYVIEHSESKAIFIGNVADTDMALTAIPNGVTTISMAQGPEGAENTFSDLIAKHEPLSDVASPDLSDTWSIVYTSGSTGNPKGVVLTYGNISYSAAVSIRLFSNGEKGRFLSYLPLAHVTERALVEYSSLYSGATVSFTESLETFINDLRNANVTSFISVPRLWVKFQSQVLAKVPQRKLNTLLKIPFIGAKVKKKIRTQLGLDNCLTFGSGSAPISPSILKWYQKLDIPISEGWGMSETIGLATTNYPFKLEKLGTIGKAVEGFEVKTSEEGEILIRGAGIFKEYYKNPETTAESFTEDGFFRTGDKAEMDADGFVTITGRVKDLFKSGKGKYIAPVPIEAKLADNQLIEQICVMGSGLPAAIAVVVLSDEVANGMSQAEIEESLTETLEAVNKVVEKHEVVGGIRIAKDPWTIENGLLTPTLKVKRAELEAKYMDFCAQPADKPVTWES</sequence>
<protein>
    <submittedName>
        <fullName evidence="4">AMP-dependent synthetase</fullName>
    </submittedName>
</protein>
<keyword evidence="5" id="KW-1185">Reference proteome</keyword>
<dbReference type="Gene3D" id="3.40.50.12780">
    <property type="entry name" value="N-terminal domain of ligase-like"/>
    <property type="match status" value="1"/>
</dbReference>
<organism evidence="4 5">
    <name type="scientific">Arenicella chitinivorans</name>
    <dbReference type="NCBI Taxonomy" id="1329800"/>
    <lineage>
        <taxon>Bacteria</taxon>
        <taxon>Pseudomonadati</taxon>
        <taxon>Pseudomonadota</taxon>
        <taxon>Gammaproteobacteria</taxon>
        <taxon>Arenicellales</taxon>
        <taxon>Arenicellaceae</taxon>
        <taxon>Arenicella</taxon>
    </lineage>
</organism>
<dbReference type="PROSITE" id="PS00455">
    <property type="entry name" value="AMP_BINDING"/>
    <property type="match status" value="1"/>
</dbReference>
<accession>A0A918VIY9</accession>
<evidence type="ECO:0000313" key="5">
    <source>
        <dbReference type="Proteomes" id="UP000614811"/>
    </source>
</evidence>
<dbReference type="InterPro" id="IPR042099">
    <property type="entry name" value="ANL_N_sf"/>
</dbReference>
<comment type="caution">
    <text evidence="4">The sequence shown here is derived from an EMBL/GenBank/DDBJ whole genome shotgun (WGS) entry which is preliminary data.</text>
</comment>
<keyword evidence="2" id="KW-0067">ATP-binding</keyword>
<dbReference type="GO" id="GO:0016020">
    <property type="term" value="C:membrane"/>
    <property type="evidence" value="ECO:0007669"/>
    <property type="project" value="TreeGrafter"/>
</dbReference>
<evidence type="ECO:0000256" key="2">
    <source>
        <dbReference type="ARBA" id="ARBA00022840"/>
    </source>
</evidence>
<dbReference type="GO" id="GO:0005524">
    <property type="term" value="F:ATP binding"/>
    <property type="evidence" value="ECO:0007669"/>
    <property type="project" value="UniProtKB-KW"/>
</dbReference>
<proteinExistence type="predicted"/>
<evidence type="ECO:0000259" key="3">
    <source>
        <dbReference type="Pfam" id="PF00501"/>
    </source>
</evidence>
<dbReference type="Pfam" id="PF23562">
    <property type="entry name" value="AMP-binding_C_3"/>
    <property type="match status" value="1"/>
</dbReference>
<dbReference type="InterPro" id="IPR000873">
    <property type="entry name" value="AMP-dep_synth/lig_dom"/>
</dbReference>
<dbReference type="PANTHER" id="PTHR43272">
    <property type="entry name" value="LONG-CHAIN-FATTY-ACID--COA LIGASE"/>
    <property type="match status" value="1"/>
</dbReference>
<dbReference type="Proteomes" id="UP000614811">
    <property type="component" value="Unassembled WGS sequence"/>
</dbReference>
<dbReference type="PANTHER" id="PTHR43272:SF33">
    <property type="entry name" value="AMP-BINDING DOMAIN-CONTAINING PROTEIN-RELATED"/>
    <property type="match status" value="1"/>
</dbReference>
<dbReference type="RefSeq" id="WP_189399289.1">
    <property type="nucleotide sequence ID" value="NZ_BMXA01000002.1"/>
</dbReference>
<dbReference type="AlphaFoldDB" id="A0A918VIY9"/>
<dbReference type="EMBL" id="BMXA01000002">
    <property type="protein sequence ID" value="GHA05363.1"/>
    <property type="molecule type" value="Genomic_DNA"/>
</dbReference>
<gene>
    <name evidence="4" type="ORF">GCM10008090_13680</name>
</gene>
<dbReference type="SUPFAM" id="SSF56801">
    <property type="entry name" value="Acetyl-CoA synthetase-like"/>
    <property type="match status" value="1"/>
</dbReference>
<dbReference type="InterPro" id="IPR020845">
    <property type="entry name" value="AMP-binding_CS"/>
</dbReference>
<dbReference type="GO" id="GO:0004467">
    <property type="term" value="F:long-chain fatty acid-CoA ligase activity"/>
    <property type="evidence" value="ECO:0007669"/>
    <property type="project" value="TreeGrafter"/>
</dbReference>
<reference evidence="4" key="1">
    <citation type="journal article" date="2014" name="Int. J. Syst. Evol. Microbiol.">
        <title>Complete genome sequence of Corynebacterium casei LMG S-19264T (=DSM 44701T), isolated from a smear-ripened cheese.</title>
        <authorList>
            <consortium name="US DOE Joint Genome Institute (JGI-PGF)"/>
            <person name="Walter F."/>
            <person name="Albersmeier A."/>
            <person name="Kalinowski J."/>
            <person name="Ruckert C."/>
        </authorList>
    </citation>
    <scope>NUCLEOTIDE SEQUENCE</scope>
    <source>
        <strain evidence="4">KCTC 12711</strain>
    </source>
</reference>
<dbReference type="Pfam" id="PF00501">
    <property type="entry name" value="AMP-binding"/>
    <property type="match status" value="1"/>
</dbReference>
<evidence type="ECO:0000256" key="1">
    <source>
        <dbReference type="ARBA" id="ARBA00022741"/>
    </source>
</evidence>
<feature type="domain" description="AMP-dependent synthetase/ligase" evidence="3">
    <location>
        <begin position="4"/>
        <end position="378"/>
    </location>
</feature>
<keyword evidence="1" id="KW-0547">Nucleotide-binding</keyword>